<evidence type="ECO:0000313" key="2">
    <source>
        <dbReference type="Proteomes" id="UP000054279"/>
    </source>
</evidence>
<keyword evidence="2" id="KW-1185">Reference proteome</keyword>
<reference evidence="1 2" key="1">
    <citation type="submission" date="2014-06" db="EMBL/GenBank/DDBJ databases">
        <title>Evolutionary Origins and Diversification of the Mycorrhizal Mutualists.</title>
        <authorList>
            <consortium name="DOE Joint Genome Institute"/>
            <consortium name="Mycorrhizal Genomics Consortium"/>
            <person name="Kohler A."/>
            <person name="Kuo A."/>
            <person name="Nagy L.G."/>
            <person name="Floudas D."/>
            <person name="Copeland A."/>
            <person name="Barry K.W."/>
            <person name="Cichocki N."/>
            <person name="Veneault-Fourrey C."/>
            <person name="LaButti K."/>
            <person name="Lindquist E.A."/>
            <person name="Lipzen A."/>
            <person name="Lundell T."/>
            <person name="Morin E."/>
            <person name="Murat C."/>
            <person name="Riley R."/>
            <person name="Ohm R."/>
            <person name="Sun H."/>
            <person name="Tunlid A."/>
            <person name="Henrissat B."/>
            <person name="Grigoriev I.V."/>
            <person name="Hibbett D.S."/>
            <person name="Martin F."/>
        </authorList>
    </citation>
    <scope>NUCLEOTIDE SEQUENCE [LARGE SCALE GENOMIC DNA]</scope>
    <source>
        <strain evidence="1 2">SS14</strain>
    </source>
</reference>
<protein>
    <recommendedName>
        <fullName evidence="3">NB-ARC domain-containing protein</fullName>
    </recommendedName>
</protein>
<dbReference type="InterPro" id="IPR027417">
    <property type="entry name" value="P-loop_NTPase"/>
</dbReference>
<evidence type="ECO:0000313" key="1">
    <source>
        <dbReference type="EMBL" id="KIJ39532.1"/>
    </source>
</evidence>
<evidence type="ECO:0008006" key="3">
    <source>
        <dbReference type="Google" id="ProtNLM"/>
    </source>
</evidence>
<dbReference type="OrthoDB" id="2941463at2759"/>
<name>A0A0C9VDR5_SPHS4</name>
<gene>
    <name evidence="1" type="ORF">M422DRAFT_116958</name>
</gene>
<accession>A0A0C9VDR5</accession>
<dbReference type="EMBL" id="KN837151">
    <property type="protein sequence ID" value="KIJ39532.1"/>
    <property type="molecule type" value="Genomic_DNA"/>
</dbReference>
<feature type="non-terminal residue" evidence="1">
    <location>
        <position position="1"/>
    </location>
</feature>
<organism evidence="1 2">
    <name type="scientific">Sphaerobolus stellatus (strain SS14)</name>
    <dbReference type="NCBI Taxonomy" id="990650"/>
    <lineage>
        <taxon>Eukaryota</taxon>
        <taxon>Fungi</taxon>
        <taxon>Dikarya</taxon>
        <taxon>Basidiomycota</taxon>
        <taxon>Agaricomycotina</taxon>
        <taxon>Agaricomycetes</taxon>
        <taxon>Phallomycetidae</taxon>
        <taxon>Geastrales</taxon>
        <taxon>Sphaerobolaceae</taxon>
        <taxon>Sphaerobolus</taxon>
    </lineage>
</organism>
<dbReference type="Proteomes" id="UP000054279">
    <property type="component" value="Unassembled WGS sequence"/>
</dbReference>
<dbReference type="HOGENOM" id="CLU_1528824_0_0_1"/>
<dbReference type="SUPFAM" id="SSF52540">
    <property type="entry name" value="P-loop containing nucleoside triphosphate hydrolases"/>
    <property type="match status" value="1"/>
</dbReference>
<feature type="non-terminal residue" evidence="1">
    <location>
        <position position="188"/>
    </location>
</feature>
<sequence>SFYYVPSCRAFHFVDRKGVQDTLDNMFSRRYGALKTTIVSLIGLGGAGKTQVALDRHHGLQELGQHCLLQEMDEGDGLSLLLGQQYSEEDEVLGMLLGQEYSKEDEVLGKTIIGLLGHLPLAIDQARAYISRCRLLLQDFITEFNSRKAELFKAIPKIWQYRSKPSNVEEETVLNVATTWEMSLSLLD</sequence>
<dbReference type="AlphaFoldDB" id="A0A0C9VDR5"/>
<proteinExistence type="predicted"/>